<gene>
    <name evidence="5" type="ORF">DASB73_032640</name>
</gene>
<dbReference type="AlphaFoldDB" id="A0AAV5RNP0"/>
<dbReference type="PROSITE" id="PS00108">
    <property type="entry name" value="PROTEIN_KINASE_ST"/>
    <property type="match status" value="1"/>
</dbReference>
<keyword evidence="5" id="KW-0808">Transferase</keyword>
<feature type="binding site" evidence="3">
    <location>
        <position position="601"/>
    </location>
    <ligand>
        <name>ATP</name>
        <dbReference type="ChEBI" id="CHEBI:30616"/>
    </ligand>
</feature>
<dbReference type="GO" id="GO:0005829">
    <property type="term" value="C:cytosol"/>
    <property type="evidence" value="ECO:0007669"/>
    <property type="project" value="TreeGrafter"/>
</dbReference>
<protein>
    <submittedName>
        <fullName evidence="5">Serine/threonine protein kinase</fullName>
    </submittedName>
</protein>
<reference evidence="5 6" key="1">
    <citation type="journal article" date="2023" name="Elife">
        <title>Identification of key yeast species and microbe-microbe interactions impacting larval growth of Drosophila in the wild.</title>
        <authorList>
            <person name="Mure A."/>
            <person name="Sugiura Y."/>
            <person name="Maeda R."/>
            <person name="Honda K."/>
            <person name="Sakurai N."/>
            <person name="Takahashi Y."/>
            <person name="Watada M."/>
            <person name="Katoh T."/>
            <person name="Gotoh A."/>
            <person name="Gotoh Y."/>
            <person name="Taniguchi I."/>
            <person name="Nakamura K."/>
            <person name="Hayashi T."/>
            <person name="Katayama T."/>
            <person name="Uemura T."/>
            <person name="Hattori Y."/>
        </authorList>
    </citation>
    <scope>NUCLEOTIDE SEQUENCE [LARGE SCALE GENOMIC DNA]</scope>
    <source>
        <strain evidence="5 6">SB-73</strain>
    </source>
</reference>
<keyword evidence="6" id="KW-1185">Reference proteome</keyword>
<evidence type="ECO:0000256" key="3">
    <source>
        <dbReference type="PROSITE-ProRule" id="PRU10141"/>
    </source>
</evidence>
<dbReference type="GO" id="GO:0004674">
    <property type="term" value="F:protein serine/threonine kinase activity"/>
    <property type="evidence" value="ECO:0007669"/>
    <property type="project" value="UniProtKB-KW"/>
</dbReference>
<dbReference type="InterPro" id="IPR011009">
    <property type="entry name" value="Kinase-like_dom_sf"/>
</dbReference>
<keyword evidence="2 3" id="KW-0067">ATP-binding</keyword>
<dbReference type="PANTHER" id="PTHR24346">
    <property type="entry name" value="MAP/MICROTUBULE AFFINITY-REGULATING KINASE"/>
    <property type="match status" value="1"/>
</dbReference>
<feature type="domain" description="Protein kinase" evidence="4">
    <location>
        <begin position="572"/>
        <end position="829"/>
    </location>
</feature>
<dbReference type="GO" id="GO:0035556">
    <property type="term" value="P:intracellular signal transduction"/>
    <property type="evidence" value="ECO:0007669"/>
    <property type="project" value="TreeGrafter"/>
</dbReference>
<dbReference type="SMART" id="SM00220">
    <property type="entry name" value="S_TKc"/>
    <property type="match status" value="1"/>
</dbReference>
<evidence type="ECO:0000313" key="5">
    <source>
        <dbReference type="EMBL" id="GMM52301.1"/>
    </source>
</evidence>
<dbReference type="InterPro" id="IPR008271">
    <property type="entry name" value="Ser/Thr_kinase_AS"/>
</dbReference>
<dbReference type="Pfam" id="PF00069">
    <property type="entry name" value="Pkinase"/>
    <property type="match status" value="1"/>
</dbReference>
<evidence type="ECO:0000313" key="6">
    <source>
        <dbReference type="Proteomes" id="UP001362899"/>
    </source>
</evidence>
<proteinExistence type="predicted"/>
<dbReference type="GO" id="GO:0005634">
    <property type="term" value="C:nucleus"/>
    <property type="evidence" value="ECO:0007669"/>
    <property type="project" value="TreeGrafter"/>
</dbReference>
<evidence type="ECO:0000256" key="1">
    <source>
        <dbReference type="ARBA" id="ARBA00022741"/>
    </source>
</evidence>
<evidence type="ECO:0000256" key="2">
    <source>
        <dbReference type="ARBA" id="ARBA00022840"/>
    </source>
</evidence>
<accession>A0AAV5RNP0</accession>
<dbReference type="Proteomes" id="UP001362899">
    <property type="component" value="Unassembled WGS sequence"/>
</dbReference>
<dbReference type="PROSITE" id="PS00107">
    <property type="entry name" value="PROTEIN_KINASE_ATP"/>
    <property type="match status" value="1"/>
</dbReference>
<sequence length="834" mass="93782">MVVISNDGSMISIPPTRNKDGVDADWSRLVNTTSYSTYNPQADITDIVLSPYSFSYTTTTADILLTRIVAMQKSLENDESNDHSSALLSLPSDFYMDPTIDYLKELVKENKQLLSFITTPYMDFVDGNSDVVHPPSILRRASSMTLHTPAVIVKTQKKKENLFGIPTPLGHTSTKARSGKAVIITKNIHPFVVTTLNDQACRLLSISESDTQNRSSILDFIPEQSHQYITDMILSQSQSKIKASGLIIEIKGFDKLASIWVESMSTDLLLWALEEVPIHDIIPKTFETIGPCASSYTTLDGEILLHSTKFEAKPRTISCILALSHDLYIKDYNHQVLEIMLGYSMHDLIGKHITKILPQFLEFWPFIESYCDVPGIVVPEHLFRKYAGVLVNSDGFLSPYPPKDPNISVYALNTFGFKICVDIQLRVVSDDLICLWISYTHQSAESDESNSRSGLITPSTPSLTRMYRDNNNYHKMVQDAIANSDEEPENIHTSPLLTVNNRMCKSKHDKSSDSLMSLDISEDRRASLTTVWSSSSIAASLRCTPEPNMVPKQTVDAIKVGSQKRTKNIHNFEVIKDLGHGAYGEVKLVWDPTKQYIIALKSIYKDRILVDTWSRDRALGVIPNEIKILNQLRKVPHPNIVDFLDYFEDTSCYHVEMVPLSLSNVLDLFDFVDVQSSQTSQLNLLLIWQQIVSAVAHIHSLGIVHRDLKDENVIIDPNRFVKLIDFGSAAYVKQGPFDVFVGTVDYAAPEILQGDPYEGRAQDNWALGILLYTIMFAETPFRSPQEIMSAELPADMLCLGKPLIEKLLMKNPEQRMSAAETSVEIKQIIYNEVN</sequence>
<dbReference type="PROSITE" id="PS50011">
    <property type="entry name" value="PROTEIN_KINASE_DOM"/>
    <property type="match status" value="1"/>
</dbReference>
<dbReference type="Gene3D" id="3.30.200.20">
    <property type="entry name" value="Phosphorylase Kinase, domain 1"/>
    <property type="match status" value="1"/>
</dbReference>
<dbReference type="Gene3D" id="1.10.510.10">
    <property type="entry name" value="Transferase(Phosphotransferase) domain 1"/>
    <property type="match status" value="1"/>
</dbReference>
<name>A0AAV5RNP0_STABA</name>
<dbReference type="GO" id="GO:0045719">
    <property type="term" value="P:negative regulation of glycogen biosynthetic process"/>
    <property type="evidence" value="ECO:0007669"/>
    <property type="project" value="TreeGrafter"/>
</dbReference>
<keyword evidence="5" id="KW-0723">Serine/threonine-protein kinase</keyword>
<keyword evidence="5" id="KW-0418">Kinase</keyword>
<organism evidence="5 6">
    <name type="scientific">Starmerella bacillaris</name>
    <name type="common">Yeast</name>
    <name type="synonym">Candida zemplinina</name>
    <dbReference type="NCBI Taxonomy" id="1247836"/>
    <lineage>
        <taxon>Eukaryota</taxon>
        <taxon>Fungi</taxon>
        <taxon>Dikarya</taxon>
        <taxon>Ascomycota</taxon>
        <taxon>Saccharomycotina</taxon>
        <taxon>Dipodascomycetes</taxon>
        <taxon>Dipodascales</taxon>
        <taxon>Trichomonascaceae</taxon>
        <taxon>Starmerella</taxon>
    </lineage>
</organism>
<dbReference type="EMBL" id="BTGC01000008">
    <property type="protein sequence ID" value="GMM52301.1"/>
    <property type="molecule type" value="Genomic_DNA"/>
</dbReference>
<dbReference type="PANTHER" id="PTHR24346:SF51">
    <property type="entry name" value="PAS DOMAIN-CONTAINING SERINE_THREONINE-PROTEIN KINASE"/>
    <property type="match status" value="1"/>
</dbReference>
<dbReference type="SUPFAM" id="SSF56112">
    <property type="entry name" value="Protein kinase-like (PK-like)"/>
    <property type="match status" value="1"/>
</dbReference>
<dbReference type="GO" id="GO:0005524">
    <property type="term" value="F:ATP binding"/>
    <property type="evidence" value="ECO:0007669"/>
    <property type="project" value="UniProtKB-UniRule"/>
</dbReference>
<dbReference type="InterPro" id="IPR017441">
    <property type="entry name" value="Protein_kinase_ATP_BS"/>
</dbReference>
<comment type="caution">
    <text evidence="5">The sequence shown here is derived from an EMBL/GenBank/DDBJ whole genome shotgun (WGS) entry which is preliminary data.</text>
</comment>
<keyword evidence="1 3" id="KW-0547">Nucleotide-binding</keyword>
<evidence type="ECO:0000259" key="4">
    <source>
        <dbReference type="PROSITE" id="PS50011"/>
    </source>
</evidence>
<dbReference type="InterPro" id="IPR000719">
    <property type="entry name" value="Prot_kinase_dom"/>
</dbReference>